<dbReference type="Proteomes" id="UP000008694">
    <property type="component" value="Unassembled WGS sequence"/>
</dbReference>
<keyword evidence="3" id="KW-1185">Reference proteome</keyword>
<sequence length="51" mass="6004">MEEEEAYKLIKFVAKIETNYERIKKVADSLSPTGLSSSEAKRRRSRREMLQ</sequence>
<evidence type="ECO:0000313" key="3">
    <source>
        <dbReference type="Proteomes" id="UP000008694"/>
    </source>
</evidence>
<feature type="region of interest" description="Disordered" evidence="1">
    <location>
        <begin position="28"/>
        <end position="51"/>
    </location>
</feature>
<gene>
    <name evidence="2" type="ORF">ARALYDRAFT_912681</name>
</gene>
<evidence type="ECO:0000313" key="2">
    <source>
        <dbReference type="EMBL" id="EFH45281.1"/>
    </source>
</evidence>
<dbReference type="Gramene" id="scaffold_700423.1">
    <property type="protein sequence ID" value="scaffold_700423.1"/>
    <property type="gene ID" value="scaffold_700423.1"/>
</dbReference>
<organism evidence="3">
    <name type="scientific">Arabidopsis lyrata subsp. lyrata</name>
    <name type="common">Lyre-leaved rock-cress</name>
    <dbReference type="NCBI Taxonomy" id="81972"/>
    <lineage>
        <taxon>Eukaryota</taxon>
        <taxon>Viridiplantae</taxon>
        <taxon>Streptophyta</taxon>
        <taxon>Embryophyta</taxon>
        <taxon>Tracheophyta</taxon>
        <taxon>Spermatophyta</taxon>
        <taxon>Magnoliopsida</taxon>
        <taxon>eudicotyledons</taxon>
        <taxon>Gunneridae</taxon>
        <taxon>Pentapetalae</taxon>
        <taxon>rosids</taxon>
        <taxon>malvids</taxon>
        <taxon>Brassicales</taxon>
        <taxon>Brassicaceae</taxon>
        <taxon>Camelineae</taxon>
        <taxon>Arabidopsis</taxon>
    </lineage>
</organism>
<dbReference type="AlphaFoldDB" id="D7MBD8"/>
<name>D7MBD8_ARALL</name>
<protein>
    <submittedName>
        <fullName evidence="2">Expressed protein</fullName>
    </submittedName>
</protein>
<accession>D7MBD8</accession>
<proteinExistence type="predicted"/>
<dbReference type="HOGENOM" id="CLU_3109154_0_0_1"/>
<dbReference type="EMBL" id="GL348719">
    <property type="protein sequence ID" value="EFH45281.1"/>
    <property type="molecule type" value="Genomic_DNA"/>
</dbReference>
<evidence type="ECO:0000256" key="1">
    <source>
        <dbReference type="SAM" id="MobiDB-lite"/>
    </source>
</evidence>
<feature type="compositionally biased region" description="Basic residues" evidence="1">
    <location>
        <begin position="41"/>
        <end position="51"/>
    </location>
</feature>
<reference evidence="3" key="1">
    <citation type="journal article" date="2011" name="Nat. Genet.">
        <title>The Arabidopsis lyrata genome sequence and the basis of rapid genome size change.</title>
        <authorList>
            <person name="Hu T.T."/>
            <person name="Pattyn P."/>
            <person name="Bakker E.G."/>
            <person name="Cao J."/>
            <person name="Cheng J.-F."/>
            <person name="Clark R.M."/>
            <person name="Fahlgren N."/>
            <person name="Fawcett J.A."/>
            <person name="Grimwood J."/>
            <person name="Gundlach H."/>
            <person name="Haberer G."/>
            <person name="Hollister J.D."/>
            <person name="Ossowski S."/>
            <person name="Ottilar R.P."/>
            <person name="Salamov A.A."/>
            <person name="Schneeberger K."/>
            <person name="Spannagl M."/>
            <person name="Wang X."/>
            <person name="Yang L."/>
            <person name="Nasrallah M.E."/>
            <person name="Bergelson J."/>
            <person name="Carrington J.C."/>
            <person name="Gaut B.S."/>
            <person name="Schmutz J."/>
            <person name="Mayer K.F.X."/>
            <person name="Van de Peer Y."/>
            <person name="Grigoriev I.V."/>
            <person name="Nordborg M."/>
            <person name="Weigel D."/>
            <person name="Guo Y.-L."/>
        </authorList>
    </citation>
    <scope>NUCLEOTIDE SEQUENCE [LARGE SCALE GENOMIC DNA]</scope>
    <source>
        <strain evidence="3">cv. MN47</strain>
    </source>
</reference>